<dbReference type="InterPro" id="IPR013655">
    <property type="entry name" value="PAS_fold_3"/>
</dbReference>
<dbReference type="InterPro" id="IPR000014">
    <property type="entry name" value="PAS"/>
</dbReference>
<feature type="domain" description="Histidine kinase" evidence="7">
    <location>
        <begin position="632"/>
        <end position="844"/>
    </location>
</feature>
<keyword evidence="11" id="KW-1185">Reference proteome</keyword>
<dbReference type="InterPro" id="IPR003594">
    <property type="entry name" value="HATPase_dom"/>
</dbReference>
<evidence type="ECO:0000259" key="9">
    <source>
        <dbReference type="PROSITE" id="PS50113"/>
    </source>
</evidence>
<feature type="transmembrane region" description="Helical" evidence="6">
    <location>
        <begin position="304"/>
        <end position="325"/>
    </location>
</feature>
<dbReference type="SMART" id="SM00091">
    <property type="entry name" value="PAS"/>
    <property type="match status" value="2"/>
</dbReference>
<dbReference type="PROSITE" id="PS50112">
    <property type="entry name" value="PAS"/>
    <property type="match status" value="2"/>
</dbReference>
<feature type="domain" description="PAS" evidence="8">
    <location>
        <begin position="350"/>
        <end position="421"/>
    </location>
</feature>
<dbReference type="NCBIfam" id="TIGR00229">
    <property type="entry name" value="sensory_box"/>
    <property type="match status" value="2"/>
</dbReference>
<keyword evidence="6" id="KW-0812">Transmembrane</keyword>
<dbReference type="Pfam" id="PF08447">
    <property type="entry name" value="PAS_3"/>
    <property type="match status" value="2"/>
</dbReference>
<reference evidence="10" key="1">
    <citation type="submission" date="2022-07" db="EMBL/GenBank/DDBJ databases">
        <title>Arcobacter roscoffensis sp. nov., a marine bacterium isolated from coastal seawater collected from Roscoff, France.</title>
        <authorList>
            <person name="Pascual J."/>
            <person name="Lepeaux C."/>
            <person name="Methner A."/>
            <person name="Overmann J."/>
        </authorList>
    </citation>
    <scope>NUCLEOTIDE SEQUENCE</scope>
    <source>
        <strain evidence="10">ARW1-2F2</strain>
    </source>
</reference>
<keyword evidence="3" id="KW-0597">Phosphoprotein</keyword>
<accession>A0ABY5E2D9</accession>
<evidence type="ECO:0000256" key="3">
    <source>
        <dbReference type="ARBA" id="ARBA00022553"/>
    </source>
</evidence>
<dbReference type="InterPro" id="IPR035965">
    <property type="entry name" value="PAS-like_dom_sf"/>
</dbReference>
<proteinExistence type="predicted"/>
<dbReference type="InterPro" id="IPR003661">
    <property type="entry name" value="HisK_dim/P_dom"/>
</dbReference>
<gene>
    <name evidence="10" type="ORF">NJU99_14005</name>
</gene>
<dbReference type="Gene3D" id="3.30.565.10">
    <property type="entry name" value="Histidine kinase-like ATPase, C-terminal domain"/>
    <property type="match status" value="1"/>
</dbReference>
<sequence>MVFKKKKFYTLSDIKNQIVYTPLLFVIILAVFSSFVVFFFYKYQEINKVKLLEQRENFYNQNILSEYISLINIKRSEKIDSQENNLIKYVYEVKGYTRSFLLSNKAIDYEILENYIYNLEQTQNVEFILFDAIRYDVLHGHKILEYLRKQTNSKIVSEKFNHFMLRNIQYNSNDNMTYWIDSQKREVRLSYFNFIDSNGLMLGVYSKVDDLKALTKQAILTSLSNSSKLEEKAHFVFYDINEKVVYNYNGENKKILVKDINRFDLLDNNNFVYTFPKYNYKVIVKNNYIEKRKKEIKLDQEHRMLIGIFLILFIAILLITTANIFGRFINTIFNRYNKRLERKNLLLTKWKDRYELAIIASNDGLWDVNLKTNKIFFSNKWLNMFGYKRDEIQNFKEWLTLVHEDDKPEVLKKFSEHVEGHSEHFICEYRLRDKRGDYKWVLVRGKAFIDENESRMLMMSMDIDDRMNLTKELRDVELLTEFGRIVIFRWQNNEDLTVKFVSKSIETYGYSPLEFIDTNSAFFSFVYEKDVLKLQNRISKAINNDESSFTSIHRVIDKQKNIKWVYNRTILVKDDYGQVTSLYGYLNDITKIKMNEEDLKIRVKEEVEKNIEKDRMLIQQNKMASMGEMLGNIAHQWRQPLNNINLLIHFIRDNFKNFTKEDLHESVASAKLQIDYMSQTIDDFRNFYQPTKDKKIFDIKQSLVQSSKIVATSFEQNSVDLEILGDKVEIENYENEFEQVIVNILNNAVDAAIIKKKEEKFNPKVLINIKKNEDLIISISNNCGKVKKEVLDRMFEPYFTTKFENQGTGIGLYMAKIIVEKNMKGKIEAFNKDDGVEFIIKLSA</sequence>
<keyword evidence="4" id="KW-0808">Transferase</keyword>
<dbReference type="InterPro" id="IPR005467">
    <property type="entry name" value="His_kinase_dom"/>
</dbReference>
<dbReference type="EC" id="2.7.13.3" evidence="2"/>
<keyword evidence="6" id="KW-0472">Membrane</keyword>
<name>A0ABY5E2D9_9BACT</name>
<dbReference type="PROSITE" id="PS50109">
    <property type="entry name" value="HIS_KIN"/>
    <property type="match status" value="1"/>
</dbReference>
<dbReference type="InterPro" id="IPR036890">
    <property type="entry name" value="HATPase_C_sf"/>
</dbReference>
<dbReference type="PROSITE" id="PS50113">
    <property type="entry name" value="PAC"/>
    <property type="match status" value="2"/>
</dbReference>
<dbReference type="Gene3D" id="3.30.450.20">
    <property type="entry name" value="PAS domain"/>
    <property type="match status" value="2"/>
</dbReference>
<dbReference type="Proteomes" id="UP001060012">
    <property type="component" value="Chromosome"/>
</dbReference>
<dbReference type="RefSeq" id="WP_254576526.1">
    <property type="nucleotide sequence ID" value="NZ_CP100595.1"/>
</dbReference>
<dbReference type="SUPFAM" id="SSF47384">
    <property type="entry name" value="Homodimeric domain of signal transducing histidine kinase"/>
    <property type="match status" value="1"/>
</dbReference>
<dbReference type="PANTHER" id="PTHR43304">
    <property type="entry name" value="PHYTOCHROME-LIKE PROTEIN CPH1"/>
    <property type="match status" value="1"/>
</dbReference>
<feature type="domain" description="PAC" evidence="9">
    <location>
        <begin position="549"/>
        <end position="601"/>
    </location>
</feature>
<dbReference type="EMBL" id="CP100595">
    <property type="protein sequence ID" value="UTJ06346.1"/>
    <property type="molecule type" value="Genomic_DNA"/>
</dbReference>
<dbReference type="SUPFAM" id="SSF55785">
    <property type="entry name" value="PYP-like sensor domain (PAS domain)"/>
    <property type="match status" value="2"/>
</dbReference>
<dbReference type="InterPro" id="IPR000700">
    <property type="entry name" value="PAS-assoc_C"/>
</dbReference>
<keyword evidence="6" id="KW-1133">Transmembrane helix</keyword>
<feature type="transmembrane region" description="Helical" evidence="6">
    <location>
        <begin position="20"/>
        <end position="41"/>
    </location>
</feature>
<evidence type="ECO:0000256" key="2">
    <source>
        <dbReference type="ARBA" id="ARBA00012438"/>
    </source>
</evidence>
<organism evidence="10 11">
    <name type="scientific">Arcobacter roscoffensis</name>
    <dbReference type="NCBI Taxonomy" id="2961520"/>
    <lineage>
        <taxon>Bacteria</taxon>
        <taxon>Pseudomonadati</taxon>
        <taxon>Campylobacterota</taxon>
        <taxon>Epsilonproteobacteria</taxon>
        <taxon>Campylobacterales</taxon>
        <taxon>Arcobacteraceae</taxon>
        <taxon>Arcobacter</taxon>
    </lineage>
</organism>
<dbReference type="InterPro" id="IPR001610">
    <property type="entry name" value="PAC"/>
</dbReference>
<evidence type="ECO:0000256" key="4">
    <source>
        <dbReference type="ARBA" id="ARBA00022679"/>
    </source>
</evidence>
<feature type="domain" description="PAS" evidence="8">
    <location>
        <begin position="506"/>
        <end position="545"/>
    </location>
</feature>
<dbReference type="Gene3D" id="1.10.287.130">
    <property type="match status" value="1"/>
</dbReference>
<keyword evidence="5" id="KW-0418">Kinase</keyword>
<evidence type="ECO:0000313" key="10">
    <source>
        <dbReference type="EMBL" id="UTJ06346.1"/>
    </source>
</evidence>
<dbReference type="CDD" id="cd00130">
    <property type="entry name" value="PAS"/>
    <property type="match status" value="1"/>
</dbReference>
<evidence type="ECO:0000259" key="8">
    <source>
        <dbReference type="PROSITE" id="PS50112"/>
    </source>
</evidence>
<evidence type="ECO:0000256" key="5">
    <source>
        <dbReference type="ARBA" id="ARBA00022777"/>
    </source>
</evidence>
<feature type="domain" description="PAC" evidence="9">
    <location>
        <begin position="425"/>
        <end position="475"/>
    </location>
</feature>
<dbReference type="CDD" id="cd00082">
    <property type="entry name" value="HisKA"/>
    <property type="match status" value="1"/>
</dbReference>
<dbReference type="SMART" id="SM00387">
    <property type="entry name" value="HATPase_c"/>
    <property type="match status" value="1"/>
</dbReference>
<dbReference type="Pfam" id="PF00512">
    <property type="entry name" value="HisKA"/>
    <property type="match status" value="1"/>
</dbReference>
<dbReference type="PANTHER" id="PTHR43304:SF1">
    <property type="entry name" value="PAC DOMAIN-CONTAINING PROTEIN"/>
    <property type="match status" value="1"/>
</dbReference>
<comment type="catalytic activity">
    <reaction evidence="1">
        <text>ATP + protein L-histidine = ADP + protein N-phospho-L-histidine.</text>
        <dbReference type="EC" id="2.7.13.3"/>
    </reaction>
</comment>
<dbReference type="InterPro" id="IPR052162">
    <property type="entry name" value="Sensor_kinase/Photoreceptor"/>
</dbReference>
<evidence type="ECO:0000256" key="1">
    <source>
        <dbReference type="ARBA" id="ARBA00000085"/>
    </source>
</evidence>
<protein>
    <recommendedName>
        <fullName evidence="2">histidine kinase</fullName>
        <ecNumber evidence="2">2.7.13.3</ecNumber>
    </recommendedName>
</protein>
<dbReference type="SUPFAM" id="SSF55874">
    <property type="entry name" value="ATPase domain of HSP90 chaperone/DNA topoisomerase II/histidine kinase"/>
    <property type="match status" value="1"/>
</dbReference>
<evidence type="ECO:0000313" key="11">
    <source>
        <dbReference type="Proteomes" id="UP001060012"/>
    </source>
</evidence>
<dbReference type="Pfam" id="PF02518">
    <property type="entry name" value="HATPase_c"/>
    <property type="match status" value="1"/>
</dbReference>
<evidence type="ECO:0000256" key="6">
    <source>
        <dbReference type="SAM" id="Phobius"/>
    </source>
</evidence>
<dbReference type="SMART" id="SM00086">
    <property type="entry name" value="PAC"/>
    <property type="match status" value="2"/>
</dbReference>
<evidence type="ECO:0000259" key="7">
    <source>
        <dbReference type="PROSITE" id="PS50109"/>
    </source>
</evidence>
<dbReference type="InterPro" id="IPR036097">
    <property type="entry name" value="HisK_dim/P_sf"/>
</dbReference>
<dbReference type="SMART" id="SM00388">
    <property type="entry name" value="HisKA"/>
    <property type="match status" value="1"/>
</dbReference>